<evidence type="ECO:0000313" key="2">
    <source>
        <dbReference type="Proteomes" id="UP000274131"/>
    </source>
</evidence>
<protein>
    <submittedName>
        <fullName evidence="3">COMM domain-containing protein</fullName>
    </submittedName>
</protein>
<reference evidence="3" key="1">
    <citation type="submission" date="2017-02" db="UniProtKB">
        <authorList>
            <consortium name="WormBaseParasite"/>
        </authorList>
    </citation>
    <scope>IDENTIFICATION</scope>
</reference>
<accession>A0A0N4V044</accession>
<proteinExistence type="predicted"/>
<dbReference type="WBParaSite" id="EVEC_0000327001-mRNA-1">
    <property type="protein sequence ID" value="EVEC_0000327001-mRNA-1"/>
    <property type="gene ID" value="EVEC_0000327001"/>
</dbReference>
<gene>
    <name evidence="1" type="ORF">EVEC_LOCUS2978</name>
</gene>
<sequence>MDPERANAGLAEMQETTRYSRFSDCSGQFEDAIEKLAFLNSFDDPAKVFSACARNASAWSNGSDLTSSVSSLAARYDCSVTQIGSVIQSIFQLCENVSREKVSEEELRKNLGLYPFSSEMLRLICSFICNPPSLPLSWRPLFASSSYLRFHSLSARTEIKNLCLLKGELPFISFSATYAVPFISLLTIICGRNASLAHKSLETLHAIHCSSRYLI</sequence>
<dbReference type="AlphaFoldDB" id="A0A0N4V044"/>
<keyword evidence="2" id="KW-1185">Reference proteome</keyword>
<name>A0A0N4V044_ENTVE</name>
<evidence type="ECO:0000313" key="3">
    <source>
        <dbReference type="WBParaSite" id="EVEC_0000327001-mRNA-1"/>
    </source>
</evidence>
<dbReference type="Proteomes" id="UP000274131">
    <property type="component" value="Unassembled WGS sequence"/>
</dbReference>
<reference evidence="1 2" key="2">
    <citation type="submission" date="2018-10" db="EMBL/GenBank/DDBJ databases">
        <authorList>
            <consortium name="Pathogen Informatics"/>
        </authorList>
    </citation>
    <scope>NUCLEOTIDE SEQUENCE [LARGE SCALE GENOMIC DNA]</scope>
</reference>
<organism evidence="3">
    <name type="scientific">Enterobius vermicularis</name>
    <name type="common">Human pinworm</name>
    <dbReference type="NCBI Taxonomy" id="51028"/>
    <lineage>
        <taxon>Eukaryota</taxon>
        <taxon>Metazoa</taxon>
        <taxon>Ecdysozoa</taxon>
        <taxon>Nematoda</taxon>
        <taxon>Chromadorea</taxon>
        <taxon>Rhabditida</taxon>
        <taxon>Spirurina</taxon>
        <taxon>Oxyuridomorpha</taxon>
        <taxon>Oxyuroidea</taxon>
        <taxon>Oxyuridae</taxon>
        <taxon>Enterobius</taxon>
    </lineage>
</organism>
<dbReference type="EMBL" id="UXUI01007484">
    <property type="protein sequence ID" value="VDD87835.1"/>
    <property type="molecule type" value="Genomic_DNA"/>
</dbReference>
<evidence type="ECO:0000313" key="1">
    <source>
        <dbReference type="EMBL" id="VDD87835.1"/>
    </source>
</evidence>